<evidence type="ECO:0000256" key="1">
    <source>
        <dbReference type="SAM" id="MobiDB-lite"/>
    </source>
</evidence>
<accession>A0ABV6ZJZ4</accession>
<dbReference type="RefSeq" id="WP_394313138.1">
    <property type="nucleotide sequence ID" value="NZ_JBHGPK010000011.1"/>
</dbReference>
<comment type="caution">
    <text evidence="3">The sequence shown here is derived from an EMBL/GenBank/DDBJ whole genome shotgun (WGS) entry which is preliminary data.</text>
</comment>
<evidence type="ECO:0000259" key="2">
    <source>
        <dbReference type="Pfam" id="PF10145"/>
    </source>
</evidence>
<dbReference type="Pfam" id="PF10145">
    <property type="entry name" value="PhageMin_Tail"/>
    <property type="match status" value="1"/>
</dbReference>
<evidence type="ECO:0000313" key="4">
    <source>
        <dbReference type="Proteomes" id="UP001595190"/>
    </source>
</evidence>
<reference evidence="3 4" key="1">
    <citation type="submission" date="2024-09" db="EMBL/GenBank/DDBJ databases">
        <title>Description of Labrys sedimenti sp. nov., isolated from a diclofenac-degrading enrichment culture, and genome-based reclassification of Labrys portucalensis as a later heterotypic synonym of Labrys neptuniae.</title>
        <authorList>
            <person name="Tancsics A."/>
            <person name="Csepanyi A."/>
        </authorList>
    </citation>
    <scope>NUCLEOTIDE SEQUENCE [LARGE SCALE GENOMIC DNA]</scope>
    <source>
        <strain evidence="3 4">LMG 23412</strain>
    </source>
</reference>
<name>A0ABV6ZJZ4_9HYPH</name>
<evidence type="ECO:0000313" key="3">
    <source>
        <dbReference type="EMBL" id="MFC2252510.1"/>
    </source>
</evidence>
<gene>
    <name evidence="3" type="ORF">ACETRX_22935</name>
</gene>
<dbReference type="Proteomes" id="UP001595190">
    <property type="component" value="Unassembled WGS sequence"/>
</dbReference>
<feature type="domain" description="Phage tail tape measure protein" evidence="2">
    <location>
        <begin position="225"/>
        <end position="435"/>
    </location>
</feature>
<organism evidence="3 4">
    <name type="scientific">Labrys neptuniae</name>
    <dbReference type="NCBI Taxonomy" id="376174"/>
    <lineage>
        <taxon>Bacteria</taxon>
        <taxon>Pseudomonadati</taxon>
        <taxon>Pseudomonadota</taxon>
        <taxon>Alphaproteobacteria</taxon>
        <taxon>Hyphomicrobiales</taxon>
        <taxon>Xanthobacteraceae</taxon>
        <taxon>Labrys</taxon>
    </lineage>
</organism>
<sequence>MVNIVSTLTARLIDQISGPAKGATAAVNKLSVAEKALARLEAQAGKTAALKGQVEELAKAKRAFIAQKQVVIDLAKANAKAGTISEAMANKLASARDKLKSLGAAMESNKIAVMATKRGLEQIIGPVNSLASAEAKLAAHVSRANAALKQQAAAEKAAAAAAARSARRRDAFGTMGGAVAGYAAYRGTGLFMSSIEKAAEFDIARRKMRITQDLKEGDDASLVAQAKRIGQQTQFSNTDVIYAQTKAMQGLPPTFGPRLKAEVAEGILENVKNYSTLMDSDLADGAETIRTYLNTTRRDISSKEKALAEANRATNMIFKMAKLGGMSNDDVQGYLRFALPSATAAGVDPEAALAIGAILRRGGYRGEEAGVAMRNFSNKMLVPTADGRAALTAAGLDYNNYVRRGGAIDPSRLMTHLGNTLGTKATPELQAALARIAADKALTKDPAKFQSAVADAIEGPARKGKGGNTANRKKVSKAAGKFLDMSAEGVDVQRMLDDLMNSKMTLAQLNALFSGKFGGKFSMTQEDRDQYIASRKIIGDAANDPDLAAKKATEVMAGLGGSLENLKGSVDNVIQSFGEANANWMKIVMDGTGKALDGLSNLGDTAKTAATALGLVAAAVGFTKGTGAVLGGLFGKGGGAEALVGSATALDGSAAALTRAAGVLGGKGVIEDLPGKDSPGKNKGGVLNRLAGLAAVVAGLIGAGQEFAAGDADYNERVKANGGRPPSVYGKGAVNWNVGRKRNPFAPGQPGVLDPTSGPTVEQPKVPYGALTRDPSLHGEALANGSYSGAVSAAQNAGLQIKEALSPTAAPTIDTSGLQAAVALAERFLSLMRSAGAAAINTSHLAPKAVPAPMTNPAYGKGD</sequence>
<proteinExistence type="predicted"/>
<protein>
    <submittedName>
        <fullName evidence="3">Phage tail tape measure protein</fullName>
    </submittedName>
</protein>
<dbReference type="NCBIfam" id="TIGR01760">
    <property type="entry name" value="tape_meas_TP901"/>
    <property type="match status" value="1"/>
</dbReference>
<dbReference type="EMBL" id="JBHGPK010000011">
    <property type="protein sequence ID" value="MFC2252510.1"/>
    <property type="molecule type" value="Genomic_DNA"/>
</dbReference>
<dbReference type="InterPro" id="IPR010090">
    <property type="entry name" value="Phage_tape_meas"/>
</dbReference>
<feature type="region of interest" description="Disordered" evidence="1">
    <location>
        <begin position="740"/>
        <end position="760"/>
    </location>
</feature>